<sequence>MSSVNEGNFATSRDIGYNPDDDAAPQGVPYDSGAYHARRAEREEDEPCLDPHAASHHDVIVISVSAR</sequence>
<evidence type="ECO:0000256" key="1">
    <source>
        <dbReference type="SAM" id="MobiDB-lite"/>
    </source>
</evidence>
<evidence type="ECO:0000313" key="2">
    <source>
        <dbReference type="EMBL" id="KAG2910077.1"/>
    </source>
</evidence>
<feature type="compositionally biased region" description="Polar residues" evidence="1">
    <location>
        <begin position="1"/>
        <end position="11"/>
    </location>
</feature>
<dbReference type="Proteomes" id="UP000736787">
    <property type="component" value="Unassembled WGS sequence"/>
</dbReference>
<accession>A0A8T1BWM3</accession>
<dbReference type="EMBL" id="RCMK01000852">
    <property type="protein sequence ID" value="KAG2910077.1"/>
    <property type="molecule type" value="Genomic_DNA"/>
</dbReference>
<gene>
    <name evidence="2" type="ORF">PC117_g19500</name>
</gene>
<feature type="region of interest" description="Disordered" evidence="1">
    <location>
        <begin position="1"/>
        <end position="56"/>
    </location>
</feature>
<name>A0A8T1BWM3_9STRA</name>
<evidence type="ECO:0000313" key="3">
    <source>
        <dbReference type="Proteomes" id="UP000736787"/>
    </source>
</evidence>
<organism evidence="2 3">
    <name type="scientific">Phytophthora cactorum</name>
    <dbReference type="NCBI Taxonomy" id="29920"/>
    <lineage>
        <taxon>Eukaryota</taxon>
        <taxon>Sar</taxon>
        <taxon>Stramenopiles</taxon>
        <taxon>Oomycota</taxon>
        <taxon>Peronosporomycetes</taxon>
        <taxon>Peronosporales</taxon>
        <taxon>Peronosporaceae</taxon>
        <taxon>Phytophthora</taxon>
    </lineage>
</organism>
<reference evidence="2" key="1">
    <citation type="submission" date="2018-10" db="EMBL/GenBank/DDBJ databases">
        <title>Effector identification in a new, highly contiguous assembly of the strawberry crown rot pathogen Phytophthora cactorum.</title>
        <authorList>
            <person name="Armitage A.D."/>
            <person name="Nellist C.F."/>
            <person name="Bates H."/>
            <person name="Vickerstaff R.J."/>
            <person name="Harrison R.J."/>
        </authorList>
    </citation>
    <scope>NUCLEOTIDE SEQUENCE</scope>
    <source>
        <strain evidence="2">4040</strain>
    </source>
</reference>
<comment type="caution">
    <text evidence="2">The sequence shown here is derived from an EMBL/GenBank/DDBJ whole genome shotgun (WGS) entry which is preliminary data.</text>
</comment>
<dbReference type="AlphaFoldDB" id="A0A8T1BWM3"/>
<protein>
    <submittedName>
        <fullName evidence="2">Uncharacterized protein</fullName>
    </submittedName>
</protein>
<proteinExistence type="predicted"/>